<dbReference type="AlphaFoldDB" id="A0A448WTY5"/>
<proteinExistence type="predicted"/>
<protein>
    <submittedName>
        <fullName evidence="2">Uncharacterized protein</fullName>
    </submittedName>
</protein>
<name>A0A448WTY5_9PLAT</name>
<evidence type="ECO:0000256" key="1">
    <source>
        <dbReference type="SAM" id="MobiDB-lite"/>
    </source>
</evidence>
<evidence type="ECO:0000313" key="2">
    <source>
        <dbReference type="EMBL" id="VEL20230.1"/>
    </source>
</evidence>
<feature type="region of interest" description="Disordered" evidence="1">
    <location>
        <begin position="1"/>
        <end position="20"/>
    </location>
</feature>
<comment type="caution">
    <text evidence="2">The sequence shown here is derived from an EMBL/GenBank/DDBJ whole genome shotgun (WGS) entry which is preliminary data.</text>
</comment>
<sequence>MKNQCQHDHYGRSRKEMGPGAGSIYWAVRQPGLIESNRSGCRLYVAELNQRLCLAEQQPVCTQRDRDGNKLSCEMACSRQDFRWMKTLVFGCCLHDCIQSGRTSAVP</sequence>
<evidence type="ECO:0000313" key="3">
    <source>
        <dbReference type="Proteomes" id="UP000784294"/>
    </source>
</evidence>
<organism evidence="2 3">
    <name type="scientific">Protopolystoma xenopodis</name>
    <dbReference type="NCBI Taxonomy" id="117903"/>
    <lineage>
        <taxon>Eukaryota</taxon>
        <taxon>Metazoa</taxon>
        <taxon>Spiralia</taxon>
        <taxon>Lophotrochozoa</taxon>
        <taxon>Platyhelminthes</taxon>
        <taxon>Monogenea</taxon>
        <taxon>Polyopisthocotylea</taxon>
        <taxon>Polystomatidea</taxon>
        <taxon>Polystomatidae</taxon>
        <taxon>Protopolystoma</taxon>
    </lineage>
</organism>
<accession>A0A448WTY5</accession>
<reference evidence="2" key="1">
    <citation type="submission" date="2018-11" db="EMBL/GenBank/DDBJ databases">
        <authorList>
            <consortium name="Pathogen Informatics"/>
        </authorList>
    </citation>
    <scope>NUCLEOTIDE SEQUENCE</scope>
</reference>
<gene>
    <name evidence="2" type="ORF">PXEA_LOCUS13670</name>
</gene>
<feature type="compositionally biased region" description="Basic and acidic residues" evidence="1">
    <location>
        <begin position="1"/>
        <end position="17"/>
    </location>
</feature>
<dbReference type="EMBL" id="CAAALY010045383">
    <property type="protein sequence ID" value="VEL20230.1"/>
    <property type="molecule type" value="Genomic_DNA"/>
</dbReference>
<keyword evidence="3" id="KW-1185">Reference proteome</keyword>
<dbReference type="Proteomes" id="UP000784294">
    <property type="component" value="Unassembled WGS sequence"/>
</dbReference>